<dbReference type="EMBL" id="JAGGKT010000002">
    <property type="protein sequence ID" value="MBP1930911.1"/>
    <property type="molecule type" value="Genomic_DNA"/>
</dbReference>
<keyword evidence="4" id="KW-1185">Reference proteome</keyword>
<dbReference type="InterPro" id="IPR007837">
    <property type="entry name" value="DinB"/>
</dbReference>
<evidence type="ECO:0000256" key="1">
    <source>
        <dbReference type="ARBA" id="ARBA00008635"/>
    </source>
</evidence>
<accession>A0ABS4GKW6</accession>
<proteinExistence type="inferred from homology"/>
<keyword evidence="2" id="KW-0479">Metal-binding</keyword>
<evidence type="ECO:0000313" key="4">
    <source>
        <dbReference type="Proteomes" id="UP001519343"/>
    </source>
</evidence>
<dbReference type="RefSeq" id="WP_342453779.1">
    <property type="nucleotide sequence ID" value="NZ_JAGGKT010000002.1"/>
</dbReference>
<protein>
    <submittedName>
        <fullName evidence="3">Damage-inducible protein DinB</fullName>
    </submittedName>
</protein>
<dbReference type="Proteomes" id="UP001519343">
    <property type="component" value="Unassembled WGS sequence"/>
</dbReference>
<evidence type="ECO:0000256" key="2">
    <source>
        <dbReference type="ARBA" id="ARBA00022723"/>
    </source>
</evidence>
<comment type="caution">
    <text evidence="3">The sequence shown here is derived from an EMBL/GenBank/DDBJ whole genome shotgun (WGS) entry which is preliminary data.</text>
</comment>
<comment type="similarity">
    <text evidence="1">Belongs to the DinB family.</text>
</comment>
<organism evidence="3 4">
    <name type="scientific">Ammoniphilus resinae</name>
    <dbReference type="NCBI Taxonomy" id="861532"/>
    <lineage>
        <taxon>Bacteria</taxon>
        <taxon>Bacillati</taxon>
        <taxon>Bacillota</taxon>
        <taxon>Bacilli</taxon>
        <taxon>Bacillales</taxon>
        <taxon>Paenibacillaceae</taxon>
        <taxon>Aneurinibacillus group</taxon>
        <taxon>Ammoniphilus</taxon>
    </lineage>
</organism>
<evidence type="ECO:0000313" key="3">
    <source>
        <dbReference type="EMBL" id="MBP1930911.1"/>
    </source>
</evidence>
<name>A0ABS4GKW6_9BACL</name>
<dbReference type="InterPro" id="IPR034660">
    <property type="entry name" value="DinB/YfiT-like"/>
</dbReference>
<dbReference type="SUPFAM" id="SSF109854">
    <property type="entry name" value="DinB/YfiT-like putative metalloenzymes"/>
    <property type="match status" value="1"/>
</dbReference>
<reference evidence="3 4" key="1">
    <citation type="submission" date="2021-03" db="EMBL/GenBank/DDBJ databases">
        <title>Genomic Encyclopedia of Type Strains, Phase IV (KMG-IV): sequencing the most valuable type-strain genomes for metagenomic binning, comparative biology and taxonomic classification.</title>
        <authorList>
            <person name="Goeker M."/>
        </authorList>
    </citation>
    <scope>NUCLEOTIDE SEQUENCE [LARGE SCALE GENOMIC DNA]</scope>
    <source>
        <strain evidence="3 4">DSM 24738</strain>
    </source>
</reference>
<dbReference type="Pfam" id="PF05163">
    <property type="entry name" value="DinB"/>
    <property type="match status" value="1"/>
</dbReference>
<sequence>MNYRTIEDFQKDWNLEGGLTLKVLGALTDESLKQTVSEAQQRTLGDLAWHLVGAIPVLLGAGGLQIDAPNYETPTPTNAAEIADSYRRMSEVAMTALKEQWTDGKLAESLSLFGFIDTTYSGLLSMVVKHQIHHRGQMTILMRQAGVVPPGVYGPNEEESAALRAARDQK</sequence>
<dbReference type="Gene3D" id="1.20.120.450">
    <property type="entry name" value="dinb family like domain"/>
    <property type="match status" value="1"/>
</dbReference>
<gene>
    <name evidence="3" type="ORF">J2Z37_000908</name>
</gene>